<proteinExistence type="predicted"/>
<keyword evidence="2" id="KW-1185">Reference proteome</keyword>
<reference evidence="1" key="1">
    <citation type="journal article" date="2022" name="Microorganisms">
        <title>Two New Species of Filamentous Sulfur Bacteria of the Genus Thiothrix, Thiothrix winogradskyi sp. nov. and 'Candidatus Thiothrix sulfatifontis' sp. nov.</title>
        <authorList>
            <person name="Ravin N.V."/>
            <person name="Rossetti S."/>
            <person name="Beletsky A.V."/>
            <person name="Kadnikov V.V."/>
            <person name="Rudenko T.S."/>
            <person name="Smolyakov D.D."/>
            <person name="Moskvitina M.I."/>
            <person name="Gureeva M.V."/>
            <person name="Mardanov A.V."/>
            <person name="Grabovich M.Y."/>
        </authorList>
    </citation>
    <scope>NUCLEOTIDE SEQUENCE</scope>
    <source>
        <strain evidence="1">CT3</strain>
    </source>
</reference>
<dbReference type="RefSeq" id="WP_236498733.1">
    <property type="nucleotide sequence ID" value="NZ_CP091244.1"/>
</dbReference>
<evidence type="ECO:0000313" key="1">
    <source>
        <dbReference type="EMBL" id="UJS24319.1"/>
    </source>
</evidence>
<accession>A0ABY3SYP4</accession>
<evidence type="ECO:0008006" key="3">
    <source>
        <dbReference type="Google" id="ProtNLM"/>
    </source>
</evidence>
<protein>
    <recommendedName>
        <fullName evidence="3">Ankyrin repeat domain-containing protein</fullName>
    </recommendedName>
</protein>
<dbReference type="Proteomes" id="UP001054801">
    <property type="component" value="Chromosome"/>
</dbReference>
<sequence length="47" mass="5157">MNREFAIPETAFILHLFEEDTDLKSLNGYALAKAGDKEAALTLIGDC</sequence>
<gene>
    <name evidence="1" type="ORF">L2Y54_20675</name>
</gene>
<name>A0ABY3SYP4_9GAMM</name>
<evidence type="ECO:0000313" key="2">
    <source>
        <dbReference type="Proteomes" id="UP001054801"/>
    </source>
</evidence>
<dbReference type="EMBL" id="CP091244">
    <property type="protein sequence ID" value="UJS24319.1"/>
    <property type="molecule type" value="Genomic_DNA"/>
</dbReference>
<organism evidence="1 2">
    <name type="scientific">Thiothrix winogradskyi</name>
    <dbReference type="NCBI Taxonomy" id="96472"/>
    <lineage>
        <taxon>Bacteria</taxon>
        <taxon>Pseudomonadati</taxon>
        <taxon>Pseudomonadota</taxon>
        <taxon>Gammaproteobacteria</taxon>
        <taxon>Thiotrichales</taxon>
        <taxon>Thiotrichaceae</taxon>
        <taxon>Thiothrix</taxon>
    </lineage>
</organism>